<comment type="similarity">
    <text evidence="2 6">Belongs to the sodium:solute symporter (SSF) (TC 2.A.21) family.</text>
</comment>
<dbReference type="InterPro" id="IPR018212">
    <property type="entry name" value="Na/solute_symporter_CS"/>
</dbReference>
<dbReference type="PROSITE" id="PS50283">
    <property type="entry name" value="NA_SOLUT_SYMP_3"/>
    <property type="match status" value="1"/>
</dbReference>
<keyword evidence="4 7" id="KW-1133">Transmembrane helix</keyword>
<dbReference type="PANTHER" id="PTHR11819:SF195">
    <property type="entry name" value="SODIUM_GLUCOSE COTRANSPORTER 4"/>
    <property type="match status" value="1"/>
</dbReference>
<keyword evidence="3 7" id="KW-0812">Transmembrane</keyword>
<dbReference type="InterPro" id="IPR001734">
    <property type="entry name" value="Na/solute_symporter"/>
</dbReference>
<feature type="transmembrane region" description="Helical" evidence="7">
    <location>
        <begin position="91"/>
        <end position="115"/>
    </location>
</feature>
<feature type="transmembrane region" description="Helical" evidence="7">
    <location>
        <begin position="530"/>
        <end position="554"/>
    </location>
</feature>
<evidence type="ECO:0000313" key="8">
    <source>
        <dbReference type="EMBL" id="CAL8120020.1"/>
    </source>
</evidence>
<feature type="transmembrane region" description="Helical" evidence="7">
    <location>
        <begin position="455"/>
        <end position="477"/>
    </location>
</feature>
<feature type="transmembrane region" description="Helical" evidence="7">
    <location>
        <begin position="20"/>
        <end position="39"/>
    </location>
</feature>
<sequence length="682" mass="74957">MGPTDSRDMLESPSTHLNWLDFTVIGVYFFFVLVVGLYFSYRSKRSSVTGYFLASRSMNWLPVGASLFASNIGSGHFIGLAGSGAASGIGIASFELSAIFIILLLGWIFVPVYMAAGVYTMPEYLKLRFGGQRIRVYLATLALILYVFTKISADLYAGALFIQLALGFDGDEGLYVSIVILLAIAALFTIAGGLTAVIWTDFFQTILMLIGASILMVLSFDAVGGYNELIRKFMTESNPSENATLYDENNQSCGAVPDDAMHLFRTATPGKSDLPWTGVLFGMTISSIWYWCSDQVIVQRVLASKNMVNAKGGCILAGYLKLLPLYLLVFPGMAARVLYPDRVACAKPEVCKAVCGSATGCTNIAYAELVIKLMPPGLSGMMLAVMMAALMSSLTSIFNSSSTIFTIDIWTRFRKNASDAELLIVGRLSVVVMLVISIFWIPILRGMESPQLFVYIQQVSNFLAPPVAAVFIMALFYPRTNEPGAFWGLMVGLVLGLFRFVLEFAFLAPSCGSGELDTRPEWIKWFIDEIHYLHFGCIIFLITLFVTYCVSLVTPPIAPEKLYRLTFWTRHSILVRIPMDDNEADKRNDVAPSTTNGNGTVQVEDEEAMGDGPVMKILRVICGSESRATEQARLGEIAILSPEDEAASAAKFLDENSSWRKFVNSNAILLMTIAVFVWAYYA</sequence>
<feature type="transmembrane region" description="Helical" evidence="7">
    <location>
        <begin position="206"/>
        <end position="226"/>
    </location>
</feature>
<dbReference type="Gene3D" id="1.20.1730.10">
    <property type="entry name" value="Sodium/glucose cotransporter"/>
    <property type="match status" value="1"/>
</dbReference>
<feature type="transmembrane region" description="Helical" evidence="7">
    <location>
        <begin position="274"/>
        <end position="292"/>
    </location>
</feature>
<dbReference type="Pfam" id="PF00474">
    <property type="entry name" value="SSF"/>
    <property type="match status" value="1"/>
</dbReference>
<accession>A0ABP1R4V6</accession>
<evidence type="ECO:0008006" key="10">
    <source>
        <dbReference type="Google" id="ProtNLM"/>
    </source>
</evidence>
<evidence type="ECO:0000256" key="5">
    <source>
        <dbReference type="ARBA" id="ARBA00023136"/>
    </source>
</evidence>
<feature type="transmembrane region" description="Helical" evidence="7">
    <location>
        <begin position="422"/>
        <end position="443"/>
    </location>
</feature>
<dbReference type="PANTHER" id="PTHR11819">
    <property type="entry name" value="SOLUTE CARRIER FAMILY 5"/>
    <property type="match status" value="1"/>
</dbReference>
<dbReference type="PROSITE" id="PS00457">
    <property type="entry name" value="NA_SOLUT_SYMP_2"/>
    <property type="match status" value="1"/>
</dbReference>
<evidence type="ECO:0000256" key="7">
    <source>
        <dbReference type="SAM" id="Phobius"/>
    </source>
</evidence>
<dbReference type="InterPro" id="IPR038377">
    <property type="entry name" value="Na/Glc_symporter_sf"/>
</dbReference>
<feature type="transmembrane region" description="Helical" evidence="7">
    <location>
        <begin position="484"/>
        <end position="510"/>
    </location>
</feature>
<proteinExistence type="inferred from homology"/>
<evidence type="ECO:0000313" key="9">
    <source>
        <dbReference type="Proteomes" id="UP001642540"/>
    </source>
</evidence>
<evidence type="ECO:0000256" key="2">
    <source>
        <dbReference type="ARBA" id="ARBA00006434"/>
    </source>
</evidence>
<feature type="transmembrane region" description="Helical" evidence="7">
    <location>
        <begin position="60"/>
        <end position="79"/>
    </location>
</feature>
<keyword evidence="5 7" id="KW-0472">Membrane</keyword>
<feature type="transmembrane region" description="Helical" evidence="7">
    <location>
        <begin position="136"/>
        <end position="162"/>
    </location>
</feature>
<evidence type="ECO:0000256" key="3">
    <source>
        <dbReference type="ARBA" id="ARBA00022692"/>
    </source>
</evidence>
<dbReference type="NCBIfam" id="TIGR00813">
    <property type="entry name" value="sss"/>
    <property type="match status" value="1"/>
</dbReference>
<name>A0ABP1R4V6_9HEXA</name>
<dbReference type="EMBL" id="CAXLJM020000062">
    <property type="protein sequence ID" value="CAL8120020.1"/>
    <property type="molecule type" value="Genomic_DNA"/>
</dbReference>
<keyword evidence="9" id="KW-1185">Reference proteome</keyword>
<gene>
    <name evidence="8" type="ORF">ODALV1_LOCUS18814</name>
</gene>
<evidence type="ECO:0000256" key="6">
    <source>
        <dbReference type="RuleBase" id="RU362091"/>
    </source>
</evidence>
<evidence type="ECO:0000256" key="4">
    <source>
        <dbReference type="ARBA" id="ARBA00022989"/>
    </source>
</evidence>
<dbReference type="Proteomes" id="UP001642540">
    <property type="component" value="Unassembled WGS sequence"/>
</dbReference>
<reference evidence="8 9" key="1">
    <citation type="submission" date="2024-08" db="EMBL/GenBank/DDBJ databases">
        <authorList>
            <person name="Cucini C."/>
            <person name="Frati F."/>
        </authorList>
    </citation>
    <scope>NUCLEOTIDE SEQUENCE [LARGE SCALE GENOMIC DNA]</scope>
</reference>
<feature type="transmembrane region" description="Helical" evidence="7">
    <location>
        <begin position="174"/>
        <end position="199"/>
    </location>
</feature>
<feature type="transmembrane region" description="Helical" evidence="7">
    <location>
        <begin position="313"/>
        <end position="334"/>
    </location>
</feature>
<evidence type="ECO:0000256" key="1">
    <source>
        <dbReference type="ARBA" id="ARBA00004141"/>
    </source>
</evidence>
<feature type="transmembrane region" description="Helical" evidence="7">
    <location>
        <begin position="662"/>
        <end position="681"/>
    </location>
</feature>
<organism evidence="8 9">
    <name type="scientific">Orchesella dallaii</name>
    <dbReference type="NCBI Taxonomy" id="48710"/>
    <lineage>
        <taxon>Eukaryota</taxon>
        <taxon>Metazoa</taxon>
        <taxon>Ecdysozoa</taxon>
        <taxon>Arthropoda</taxon>
        <taxon>Hexapoda</taxon>
        <taxon>Collembola</taxon>
        <taxon>Entomobryomorpha</taxon>
        <taxon>Entomobryoidea</taxon>
        <taxon>Orchesellidae</taxon>
        <taxon>Orchesellinae</taxon>
        <taxon>Orchesella</taxon>
    </lineage>
</organism>
<feature type="transmembrane region" description="Helical" evidence="7">
    <location>
        <begin position="382"/>
        <end position="410"/>
    </location>
</feature>
<protein>
    <recommendedName>
        <fullName evidence="10">Sodium/glucose cotransporter 4</fullName>
    </recommendedName>
</protein>
<comment type="caution">
    <text evidence="8">The sequence shown here is derived from an EMBL/GenBank/DDBJ whole genome shotgun (WGS) entry which is preliminary data.</text>
</comment>
<comment type="subcellular location">
    <subcellularLocation>
        <location evidence="1">Membrane</location>
        <topology evidence="1">Multi-pass membrane protein</topology>
    </subcellularLocation>
</comment>